<dbReference type="EMBL" id="OV121142">
    <property type="protein sequence ID" value="CAH0549513.1"/>
    <property type="molecule type" value="Genomic_DNA"/>
</dbReference>
<sequence length="398" mass="46227">MFKSILLCFLLLIFVNCDLKKSWSKFNKHPVHTPKFVDIYTNHDNFEEVLKQYSEIRRNPKEHFIRDPIKKIDHKNDDIESEFGEIVDLSPSDIVGYTRNTYEVKRPNYENGHDISNFNVENLGNVNDEYVDNMVPLNLYSNARPKFKTQKYSYRNNTAYVERIPKYMYNSNIVLVKNNTKAEVNDMLKKYINKLYLQKYNTTVKTYSNPTIYKIPKNELNPSNSKFLDGAISAVKNKTIKIANKFLSLFQVVQFSNSKCTVTSSSGTYDGVCYYSSDCVRLNGTSMGNFKNTCGGSSGQNCTYFESPNYPNYYPANDTGMVIPTTQAPTTVNPTPDPRWKYYHYTQSNFDFWPGYARQETSNTLSCIFRVLKTNANVTQMRIDFLDFEVRKSVFEVY</sequence>
<evidence type="ECO:0000313" key="2">
    <source>
        <dbReference type="EMBL" id="CAH0549513.1"/>
    </source>
</evidence>
<dbReference type="OrthoDB" id="6479909at2759"/>
<keyword evidence="3" id="KW-1185">Reference proteome</keyword>
<gene>
    <name evidence="2" type="ORF">MELIAE_LOCUS2634</name>
</gene>
<organism evidence="2 3">
    <name type="scientific">Brassicogethes aeneus</name>
    <name type="common">Rape pollen beetle</name>
    <name type="synonym">Meligethes aeneus</name>
    <dbReference type="NCBI Taxonomy" id="1431903"/>
    <lineage>
        <taxon>Eukaryota</taxon>
        <taxon>Metazoa</taxon>
        <taxon>Ecdysozoa</taxon>
        <taxon>Arthropoda</taxon>
        <taxon>Hexapoda</taxon>
        <taxon>Insecta</taxon>
        <taxon>Pterygota</taxon>
        <taxon>Neoptera</taxon>
        <taxon>Endopterygota</taxon>
        <taxon>Coleoptera</taxon>
        <taxon>Polyphaga</taxon>
        <taxon>Cucujiformia</taxon>
        <taxon>Nitidulidae</taxon>
        <taxon>Meligethinae</taxon>
        <taxon>Brassicogethes</taxon>
    </lineage>
</organism>
<dbReference type="Proteomes" id="UP001154078">
    <property type="component" value="Chromosome 11"/>
</dbReference>
<name>A0A9P0FBX3_BRAAE</name>
<evidence type="ECO:0000256" key="1">
    <source>
        <dbReference type="SAM" id="SignalP"/>
    </source>
</evidence>
<evidence type="ECO:0000313" key="3">
    <source>
        <dbReference type="Proteomes" id="UP001154078"/>
    </source>
</evidence>
<protein>
    <submittedName>
        <fullName evidence="2">Uncharacterized protein</fullName>
    </submittedName>
</protein>
<accession>A0A9P0FBX3</accession>
<dbReference type="PANTHER" id="PTHR33236:SF11">
    <property type="entry name" value="CUB DOMAIN-CONTAINING PROTEIN"/>
    <property type="match status" value="1"/>
</dbReference>
<dbReference type="AlphaFoldDB" id="A0A9P0FBX3"/>
<feature type="signal peptide" evidence="1">
    <location>
        <begin position="1"/>
        <end position="17"/>
    </location>
</feature>
<keyword evidence="1" id="KW-0732">Signal</keyword>
<dbReference type="PANTHER" id="PTHR33236">
    <property type="entry name" value="INTRAFLAGELLAR TRANSPORT PROTEIN 122 FAMILY PROTEIN-RELATED"/>
    <property type="match status" value="1"/>
</dbReference>
<reference evidence="2" key="1">
    <citation type="submission" date="2021-12" db="EMBL/GenBank/DDBJ databases">
        <authorList>
            <person name="King R."/>
        </authorList>
    </citation>
    <scope>NUCLEOTIDE SEQUENCE</scope>
</reference>
<feature type="chain" id="PRO_5040377459" evidence="1">
    <location>
        <begin position="18"/>
        <end position="398"/>
    </location>
</feature>
<proteinExistence type="predicted"/>